<protein>
    <submittedName>
        <fullName evidence="1">Uncharacterized protein</fullName>
    </submittedName>
</protein>
<evidence type="ECO:0000313" key="2">
    <source>
        <dbReference type="Proteomes" id="UP000299102"/>
    </source>
</evidence>
<reference evidence="1 2" key="1">
    <citation type="journal article" date="2019" name="Commun. Biol.">
        <title>The bagworm genome reveals a unique fibroin gene that provides high tensile strength.</title>
        <authorList>
            <person name="Kono N."/>
            <person name="Nakamura H."/>
            <person name="Ohtoshi R."/>
            <person name="Tomita M."/>
            <person name="Numata K."/>
            <person name="Arakawa K."/>
        </authorList>
    </citation>
    <scope>NUCLEOTIDE SEQUENCE [LARGE SCALE GENOMIC DNA]</scope>
</reference>
<keyword evidence="2" id="KW-1185">Reference proteome</keyword>
<dbReference type="OrthoDB" id="415068at2759"/>
<name>A0A4C1W4P0_EUMVA</name>
<proteinExistence type="predicted"/>
<organism evidence="1 2">
    <name type="scientific">Eumeta variegata</name>
    <name type="common">Bagworm moth</name>
    <name type="synonym">Eumeta japonica</name>
    <dbReference type="NCBI Taxonomy" id="151549"/>
    <lineage>
        <taxon>Eukaryota</taxon>
        <taxon>Metazoa</taxon>
        <taxon>Ecdysozoa</taxon>
        <taxon>Arthropoda</taxon>
        <taxon>Hexapoda</taxon>
        <taxon>Insecta</taxon>
        <taxon>Pterygota</taxon>
        <taxon>Neoptera</taxon>
        <taxon>Endopterygota</taxon>
        <taxon>Lepidoptera</taxon>
        <taxon>Glossata</taxon>
        <taxon>Ditrysia</taxon>
        <taxon>Tineoidea</taxon>
        <taxon>Psychidae</taxon>
        <taxon>Oiketicinae</taxon>
        <taxon>Eumeta</taxon>
    </lineage>
</organism>
<dbReference type="Proteomes" id="UP000299102">
    <property type="component" value="Unassembled WGS sequence"/>
</dbReference>
<evidence type="ECO:0000313" key="1">
    <source>
        <dbReference type="EMBL" id="GBP46021.1"/>
    </source>
</evidence>
<accession>A0A4C1W4P0</accession>
<dbReference type="EMBL" id="BGZK01000475">
    <property type="protein sequence ID" value="GBP46021.1"/>
    <property type="molecule type" value="Genomic_DNA"/>
</dbReference>
<sequence length="163" mass="18453">MNSVFNRILCTGHFPKTWKRGKVITIPKTGKNPPLLSPVHEFGSGHSTTLQLIRVLHHFTSERTCERYMVAILLNMEKGFAGCDTTASFTSSSTPHCRLYLQQSSQASSNDVVFTLPSITHYPPPARYEQESRKITVYPLSHTRHTLIIYRRCGVTSRTGRTM</sequence>
<comment type="caution">
    <text evidence="1">The sequence shown here is derived from an EMBL/GenBank/DDBJ whole genome shotgun (WGS) entry which is preliminary data.</text>
</comment>
<dbReference type="AlphaFoldDB" id="A0A4C1W4P0"/>
<gene>
    <name evidence="1" type="ORF">EVAR_24214_1</name>
</gene>